<comment type="caution">
    <text evidence="3">The sequence shown here is derived from an EMBL/GenBank/DDBJ whole genome shotgun (WGS) entry which is preliminary data.</text>
</comment>
<dbReference type="Pfam" id="PF14905">
    <property type="entry name" value="OMP_b-brl_3"/>
    <property type="match status" value="2"/>
</dbReference>
<keyword evidence="4" id="KW-1185">Reference proteome</keyword>
<feature type="chain" id="PRO_5046559698" evidence="1">
    <location>
        <begin position="20"/>
        <end position="928"/>
    </location>
</feature>
<feature type="signal peptide" evidence="1">
    <location>
        <begin position="1"/>
        <end position="19"/>
    </location>
</feature>
<evidence type="ECO:0000313" key="3">
    <source>
        <dbReference type="EMBL" id="MFH6768866.1"/>
    </source>
</evidence>
<dbReference type="InterPro" id="IPR041700">
    <property type="entry name" value="OMP_b-brl_3"/>
</dbReference>
<sequence>MGKYFYRFILLLFFTNSFAQSKPFKISGTLISDEDKIPLESATIYLQQVNDSTLITYTISDKDGEFILENKTPYKKANLYVSYIGYQTYFKTISLDTETLDLGNILLKTSTSTLEEIIITSVAPITIKRDTLEFNVNSFKTKKDANVEDLLKELPGVEISEEGTITVNGKEVNKILVNGKPFFGRDPTITTRNLTKDIVEKIQVLDTKTKDQAFTGEEVDGENKTINLVIKKENNKGVFGRVAAGAGTDNHYEYAGMFNYFDNDRRISFLAGGNDINSPGFSFGEIRKMFGGGNNIRFNGNGSFNIDGRSFGGGQGITESQNYGTNYADKFGEKFDVAANYFYSGSNSENKSTSNRENILADSRYFTTANSNSFNDSNNHSANFEFDIKVDSTLLINIEPSFRYSKSNTVFSEDETSSDELNALINQSTLASNVETFGKNFNNDIDITKRFGSNGAFVRFSIENEINVRESDDYLNSETNIFGDNPEDIIRDQYTDGENKVNRFNSRVTYRIPLIRKEFFLELQYDYDRNKQEDRKNTFDKDQITNEYSVFNTELSTDFQYINQRSTPSFEFEYRKKDWSASFETSYVFRTLENNDILRPEFSLKRDFEAIELRSRFRYRFSPKSSFRFGYSLNNNPPQLSNLQSFRNVSNPLNTVVGNPNLEPENSHRVYMRFNAFDFQKGSGFYGYVSANFDNNTVVRKTIIDENLVRETTFANVNGAYQLNGYLSVNKKVKIDSLRTVSFDVGMGPNIRRSVNFNNGVQYTSTNTSISPRLGLRVVWKDVFEFNPRYSLSFTKNTFDIENIENQEFISHSLNLNSATFLPKGFEWRNDIQFNYNPNIAPGFQKSAWFWNSTLAYSVLKNNGNITLKVYDLLNQNTNARRVATSNYIEDSQSTVLEQYFMLSFSWKFNSLGKAGETENDGERFHRH</sequence>
<dbReference type="Pfam" id="PF13715">
    <property type="entry name" value="CarbopepD_reg_2"/>
    <property type="match status" value="1"/>
</dbReference>
<feature type="domain" description="Outer membrane protein beta-barrel" evidence="2">
    <location>
        <begin position="450"/>
        <end position="734"/>
    </location>
</feature>
<evidence type="ECO:0000256" key="1">
    <source>
        <dbReference type="SAM" id="SignalP"/>
    </source>
</evidence>
<dbReference type="SUPFAM" id="SSF56935">
    <property type="entry name" value="Porins"/>
    <property type="match status" value="1"/>
</dbReference>
<dbReference type="RefSeq" id="WP_395438113.1">
    <property type="nucleotide sequence ID" value="NZ_JBAWKC010000002.1"/>
</dbReference>
<reference evidence="3 4" key="1">
    <citation type="submission" date="2024-02" db="EMBL/GenBank/DDBJ databases">
        <title>A Gaetbulibacter species isolated from tidal flats and genomic insights of their niches.</title>
        <authorList>
            <person name="Ye Y."/>
        </authorList>
    </citation>
    <scope>NUCLEOTIDE SEQUENCE [LARGE SCALE GENOMIC DNA]</scope>
    <source>
        <strain evidence="3 4">KEM-8</strain>
    </source>
</reference>
<gene>
    <name evidence="3" type="ORF">V8G56_08970</name>
</gene>
<evidence type="ECO:0000313" key="4">
    <source>
        <dbReference type="Proteomes" id="UP001610104"/>
    </source>
</evidence>
<protein>
    <submittedName>
        <fullName evidence="3">Outer membrane beta-barrel protein</fullName>
    </submittedName>
</protein>
<evidence type="ECO:0000259" key="2">
    <source>
        <dbReference type="Pfam" id="PF14905"/>
    </source>
</evidence>
<accession>A0ABW7MPU4</accession>
<dbReference type="SUPFAM" id="SSF49464">
    <property type="entry name" value="Carboxypeptidase regulatory domain-like"/>
    <property type="match status" value="1"/>
</dbReference>
<dbReference type="EMBL" id="JBAWKC010000002">
    <property type="protein sequence ID" value="MFH6768866.1"/>
    <property type="molecule type" value="Genomic_DNA"/>
</dbReference>
<dbReference type="Proteomes" id="UP001610104">
    <property type="component" value="Unassembled WGS sequence"/>
</dbReference>
<proteinExistence type="predicted"/>
<organism evidence="3 4">
    <name type="scientific">Gaetbulibacter aquiaggeris</name>
    <dbReference type="NCBI Taxonomy" id="1735373"/>
    <lineage>
        <taxon>Bacteria</taxon>
        <taxon>Pseudomonadati</taxon>
        <taxon>Bacteroidota</taxon>
        <taxon>Flavobacteriia</taxon>
        <taxon>Flavobacteriales</taxon>
        <taxon>Flavobacteriaceae</taxon>
        <taxon>Gaetbulibacter</taxon>
    </lineage>
</organism>
<name>A0ABW7MPU4_9FLAO</name>
<dbReference type="InterPro" id="IPR008969">
    <property type="entry name" value="CarboxyPept-like_regulatory"/>
</dbReference>
<keyword evidence="1" id="KW-0732">Signal</keyword>
<feature type="domain" description="Outer membrane protein beta-barrel" evidence="2">
    <location>
        <begin position="758"/>
        <end position="907"/>
    </location>
</feature>